<feature type="transmembrane region" description="Helical" evidence="1">
    <location>
        <begin position="265"/>
        <end position="284"/>
    </location>
</feature>
<evidence type="ECO:0000256" key="1">
    <source>
        <dbReference type="SAM" id="Phobius"/>
    </source>
</evidence>
<dbReference type="OrthoDB" id="6193541at2"/>
<dbReference type="Pfam" id="PF19658">
    <property type="entry name" value="DUF6161"/>
    <property type="match status" value="1"/>
</dbReference>
<keyword evidence="1" id="KW-1133">Transmembrane helix</keyword>
<keyword evidence="4" id="KW-1185">Reference proteome</keyword>
<dbReference type="Proteomes" id="UP000018747">
    <property type="component" value="Unassembled WGS sequence"/>
</dbReference>
<reference evidence="3" key="1">
    <citation type="submission" date="2013-05" db="EMBL/GenBank/DDBJ databases">
        <authorList>
            <person name="Harkins D.M."/>
            <person name="Durkin A.S."/>
            <person name="Brinkac L.M."/>
            <person name="Haft D.H."/>
            <person name="Selengut J.D."/>
            <person name="Sanka R."/>
            <person name="DePew J."/>
            <person name="Purushe J."/>
            <person name="Hartskeerl R.A."/>
            <person name="Ahmed A."/>
            <person name="van der Linden H."/>
            <person name="Goris M.G.A."/>
            <person name="Vinetz J.M."/>
            <person name="Sutton G.G."/>
            <person name="Nierman W.C."/>
            <person name="Fouts D.E."/>
        </authorList>
    </citation>
    <scope>NUCLEOTIDE SEQUENCE [LARGE SCALE GENOMIC DNA]</scope>
    <source>
        <strain evidence="3">L 60</strain>
    </source>
</reference>
<evidence type="ECO:0000313" key="4">
    <source>
        <dbReference type="Proteomes" id="UP000018747"/>
    </source>
</evidence>
<gene>
    <name evidence="3" type="ORF">LEP1GSC062_1886</name>
</gene>
<keyword evidence="1" id="KW-0812">Transmembrane</keyword>
<proteinExistence type="predicted"/>
<comment type="caution">
    <text evidence="3">The sequence shown here is derived from an EMBL/GenBank/DDBJ whole genome shotgun (WGS) entry which is preliminary data.</text>
</comment>
<evidence type="ECO:0000259" key="2">
    <source>
        <dbReference type="Pfam" id="PF19658"/>
    </source>
</evidence>
<name>V6I9I4_9LEPT</name>
<protein>
    <recommendedName>
        <fullName evidence="2">DUF6161 domain-containing protein</fullName>
    </recommendedName>
</protein>
<sequence>MGVEMEEINRIFNKRNWKLSIDNEETVIKDITSLSDVLKKEISVWKNYSIGKLGNIQSFFSALNFKLEQAIINFNNNKNEALLDRELNEIHNSLMMDFYNKVYSNSDKGTKIRSLYSNSENEIEGIADYFNGTFNAHYLRKEYLTGYIKSVFIDNPKLFSNGFEELFLKSKEYNSELKKVSNATIHQSNSFLNELRNQVESIKSSGENIFATHKHRTVEFEKEYKKKFDEILKNYEEKLRISAPAQYWQEMETHYLKKGHRWRNLSFLIGGLTISFISVIFFFYPSHWSPDVFSLQSVKGALLIGIAISTFVYLLRISIKLTLSNYHLAVDAKERLQLSHFYLAMLKEGGLEKEDRNLVLQALFGRADSGLLQGDSGPTLPIDISTLKSFVSK</sequence>
<dbReference type="EMBL" id="AHMT02000007">
    <property type="protein sequence ID" value="EQA64294.1"/>
    <property type="molecule type" value="Genomic_DNA"/>
</dbReference>
<dbReference type="InterPro" id="IPR046159">
    <property type="entry name" value="DUF6161"/>
</dbReference>
<feature type="transmembrane region" description="Helical" evidence="1">
    <location>
        <begin position="296"/>
        <end position="315"/>
    </location>
</feature>
<dbReference type="AlphaFoldDB" id="V6I9I4"/>
<dbReference type="RefSeq" id="WP_010576948.1">
    <property type="nucleotide sequence ID" value="NZ_AHMT02000007.1"/>
</dbReference>
<keyword evidence="1" id="KW-0472">Membrane</keyword>
<organism evidence="3 4">
    <name type="scientific">Leptospira alexanderi serovar Manhao 3 str. L 60</name>
    <dbReference type="NCBI Taxonomy" id="1049759"/>
    <lineage>
        <taxon>Bacteria</taxon>
        <taxon>Pseudomonadati</taxon>
        <taxon>Spirochaetota</taxon>
        <taxon>Spirochaetia</taxon>
        <taxon>Leptospirales</taxon>
        <taxon>Leptospiraceae</taxon>
        <taxon>Leptospira</taxon>
    </lineage>
</organism>
<feature type="domain" description="DUF6161" evidence="2">
    <location>
        <begin position="185"/>
        <end position="377"/>
    </location>
</feature>
<accession>V6I9I4</accession>
<evidence type="ECO:0000313" key="3">
    <source>
        <dbReference type="EMBL" id="EQA64294.1"/>
    </source>
</evidence>